<feature type="transmembrane region" description="Helical" evidence="7">
    <location>
        <begin position="319"/>
        <end position="343"/>
    </location>
</feature>
<name>A0A7Y4P4E0_9BURK</name>
<evidence type="ECO:0000256" key="7">
    <source>
        <dbReference type="SAM" id="Phobius"/>
    </source>
</evidence>
<keyword evidence="3" id="KW-1003">Cell membrane</keyword>
<evidence type="ECO:0000256" key="2">
    <source>
        <dbReference type="ARBA" id="ARBA00022448"/>
    </source>
</evidence>
<dbReference type="PANTHER" id="PTHR42865">
    <property type="entry name" value="PROTON/GLUTAMATE-ASPARTATE SYMPORTER"/>
    <property type="match status" value="1"/>
</dbReference>
<feature type="transmembrane region" description="Helical" evidence="7">
    <location>
        <begin position="63"/>
        <end position="86"/>
    </location>
</feature>
<keyword evidence="6 7" id="KW-0472">Membrane</keyword>
<protein>
    <submittedName>
        <fullName evidence="8">Dicarboxylate/amino acid:cation symporter</fullName>
    </submittedName>
</protein>
<feature type="transmembrane region" description="Helical" evidence="7">
    <location>
        <begin position="355"/>
        <end position="375"/>
    </location>
</feature>
<keyword evidence="4 7" id="KW-0812">Transmembrane</keyword>
<keyword evidence="9" id="KW-1185">Reference proteome</keyword>
<evidence type="ECO:0000256" key="3">
    <source>
        <dbReference type="ARBA" id="ARBA00022475"/>
    </source>
</evidence>
<evidence type="ECO:0000256" key="1">
    <source>
        <dbReference type="ARBA" id="ARBA00004651"/>
    </source>
</evidence>
<evidence type="ECO:0000256" key="6">
    <source>
        <dbReference type="ARBA" id="ARBA00023136"/>
    </source>
</evidence>
<evidence type="ECO:0000313" key="9">
    <source>
        <dbReference type="Proteomes" id="UP000541421"/>
    </source>
</evidence>
<comment type="subcellular location">
    <subcellularLocation>
        <location evidence="1">Cell membrane</location>
        <topology evidence="1">Multi-pass membrane protein</topology>
    </subcellularLocation>
</comment>
<dbReference type="PANTHER" id="PTHR42865:SF7">
    <property type="entry name" value="PROTON_GLUTAMATE-ASPARTATE SYMPORTER"/>
    <property type="match status" value="1"/>
</dbReference>
<organism evidence="8 9">
    <name type="scientific">Pelistega europaea</name>
    <dbReference type="NCBI Taxonomy" id="106147"/>
    <lineage>
        <taxon>Bacteria</taxon>
        <taxon>Pseudomonadati</taxon>
        <taxon>Pseudomonadota</taxon>
        <taxon>Betaproteobacteria</taxon>
        <taxon>Burkholderiales</taxon>
        <taxon>Alcaligenaceae</taxon>
        <taxon>Pelistega</taxon>
    </lineage>
</organism>
<dbReference type="SUPFAM" id="SSF118215">
    <property type="entry name" value="Proton glutamate symport protein"/>
    <property type="match status" value="1"/>
</dbReference>
<dbReference type="Pfam" id="PF00375">
    <property type="entry name" value="SDF"/>
    <property type="match status" value="1"/>
</dbReference>
<comment type="caution">
    <text evidence="8">The sequence shown here is derived from an EMBL/GenBank/DDBJ whole genome shotgun (WGS) entry which is preliminary data.</text>
</comment>
<evidence type="ECO:0000313" key="8">
    <source>
        <dbReference type="EMBL" id="NOL49977.1"/>
    </source>
</evidence>
<feature type="transmembrane region" description="Helical" evidence="7">
    <location>
        <begin position="212"/>
        <end position="231"/>
    </location>
</feature>
<feature type="transmembrane region" description="Helical" evidence="7">
    <location>
        <begin position="282"/>
        <end position="307"/>
    </location>
</feature>
<sequence length="403" mass="42478">MLKMTTGFVLGIVLGLILGPSSDILAPLGKLFLNLLKMIVIPLVALALMVAVNHSNPRELGRIGLKIFPFYIFATGVSVVLGIFLAKWTHPGVGLSLPSNAQVVVPEKPSFMDTLINMVPSNVFSALSKGDILAVVFVSIVVGLAILFLRHSSNDREREMGELIFRIVDAANEVVTKILNGILQYAPLGVVGITANTVGNQGMDLVIALSKFIGTSYIGVILLIIVVYPIMMKVFGVQVLKFYRDVKEAMFTSFVTSSSLGTLPITLKCAEKAGIGERVARLTLPIGATVNMNGTALRFGVAVIFAAEITGLHFSVGDLATIVIIGTMAAVGTAGVPGAGLIGMSIVFTQAGLPIEIVALTAGINILVDMVFTLGNVTGDLVGAKIVDQTEKGHPDHDNVENT</sequence>
<dbReference type="InterPro" id="IPR036458">
    <property type="entry name" value="Na:dicarbo_symporter_sf"/>
</dbReference>
<evidence type="ECO:0000256" key="4">
    <source>
        <dbReference type="ARBA" id="ARBA00022692"/>
    </source>
</evidence>
<dbReference type="GO" id="GO:0005886">
    <property type="term" value="C:plasma membrane"/>
    <property type="evidence" value="ECO:0007669"/>
    <property type="project" value="UniProtKB-SubCell"/>
</dbReference>
<feature type="transmembrane region" description="Helical" evidence="7">
    <location>
        <begin position="132"/>
        <end position="149"/>
    </location>
</feature>
<dbReference type="EMBL" id="JABGBO010000007">
    <property type="protein sequence ID" value="NOL49977.1"/>
    <property type="molecule type" value="Genomic_DNA"/>
</dbReference>
<reference evidence="8 9" key="1">
    <citation type="submission" date="2020-05" db="EMBL/GenBank/DDBJ databases">
        <authorList>
            <person name="Niu N."/>
        </authorList>
    </citation>
    <scope>NUCLEOTIDE SEQUENCE [LARGE SCALE GENOMIC DNA]</scope>
    <source>
        <strain evidence="8 9">LMG10982</strain>
    </source>
</reference>
<proteinExistence type="predicted"/>
<gene>
    <name evidence="8" type="ORF">HKX40_07490</name>
</gene>
<dbReference type="InterPro" id="IPR001991">
    <property type="entry name" value="Na-dicarboxylate_symporter"/>
</dbReference>
<keyword evidence="5 7" id="KW-1133">Transmembrane helix</keyword>
<dbReference type="Proteomes" id="UP000541421">
    <property type="component" value="Unassembled WGS sequence"/>
</dbReference>
<accession>A0A7Y4P4E0</accession>
<dbReference type="Gene3D" id="1.10.3860.10">
    <property type="entry name" value="Sodium:dicarboxylate symporter"/>
    <property type="match status" value="1"/>
</dbReference>
<feature type="transmembrane region" description="Helical" evidence="7">
    <location>
        <begin position="32"/>
        <end position="51"/>
    </location>
</feature>
<dbReference type="AlphaFoldDB" id="A0A7Y4P4E0"/>
<dbReference type="GO" id="GO:0015293">
    <property type="term" value="F:symporter activity"/>
    <property type="evidence" value="ECO:0007669"/>
    <property type="project" value="UniProtKB-KW"/>
</dbReference>
<dbReference type="PRINTS" id="PR00173">
    <property type="entry name" value="EDTRNSPORT"/>
</dbReference>
<keyword evidence="2" id="KW-0813">Transport</keyword>
<evidence type="ECO:0000256" key="5">
    <source>
        <dbReference type="ARBA" id="ARBA00022989"/>
    </source>
</evidence>